<dbReference type="PROSITE" id="PS50943">
    <property type="entry name" value="HTH_CROC1"/>
    <property type="match status" value="1"/>
</dbReference>
<dbReference type="CDD" id="cd00093">
    <property type="entry name" value="HTH_XRE"/>
    <property type="match status" value="1"/>
</dbReference>
<accession>A0A5N1JPP0</accession>
<dbReference type="EMBL" id="VYXQ01000024">
    <property type="protein sequence ID" value="KAA9361567.1"/>
    <property type="molecule type" value="Genomic_DNA"/>
</dbReference>
<organism evidence="2 3">
    <name type="scientific">Ochrobactrum quorumnocens</name>
    <dbReference type="NCBI Taxonomy" id="271865"/>
    <lineage>
        <taxon>Bacteria</taxon>
        <taxon>Pseudomonadati</taxon>
        <taxon>Pseudomonadota</taxon>
        <taxon>Alphaproteobacteria</taxon>
        <taxon>Hyphomicrobiales</taxon>
        <taxon>Brucellaceae</taxon>
        <taxon>Brucella/Ochrobactrum group</taxon>
        <taxon>Ochrobactrum</taxon>
    </lineage>
</organism>
<comment type="caution">
    <text evidence="2">The sequence shown here is derived from an EMBL/GenBank/DDBJ whole genome shotgun (WGS) entry which is preliminary data.</text>
</comment>
<dbReference type="SMART" id="SM00530">
    <property type="entry name" value="HTH_XRE"/>
    <property type="match status" value="1"/>
</dbReference>
<dbReference type="Pfam" id="PF01381">
    <property type="entry name" value="HTH_3"/>
    <property type="match status" value="1"/>
</dbReference>
<dbReference type="InterPro" id="IPR001387">
    <property type="entry name" value="Cro/C1-type_HTH"/>
</dbReference>
<name>A0A5N1JPP0_9HYPH</name>
<dbReference type="SUPFAM" id="SSF47413">
    <property type="entry name" value="lambda repressor-like DNA-binding domains"/>
    <property type="match status" value="1"/>
</dbReference>
<evidence type="ECO:0000313" key="2">
    <source>
        <dbReference type="EMBL" id="KAA9361567.1"/>
    </source>
</evidence>
<dbReference type="GO" id="GO:0003677">
    <property type="term" value="F:DNA binding"/>
    <property type="evidence" value="ECO:0007669"/>
    <property type="project" value="InterPro"/>
</dbReference>
<evidence type="ECO:0000259" key="1">
    <source>
        <dbReference type="PROSITE" id="PS50943"/>
    </source>
</evidence>
<dbReference type="Proteomes" id="UP000327108">
    <property type="component" value="Unassembled WGS sequence"/>
</dbReference>
<keyword evidence="3" id="KW-1185">Reference proteome</keyword>
<feature type="domain" description="HTH cro/C1-type" evidence="1">
    <location>
        <begin position="12"/>
        <end position="44"/>
    </location>
</feature>
<dbReference type="Gene3D" id="1.10.260.40">
    <property type="entry name" value="lambda repressor-like DNA-binding domains"/>
    <property type="match status" value="1"/>
</dbReference>
<dbReference type="InterPro" id="IPR010982">
    <property type="entry name" value="Lambda_DNA-bd_dom_sf"/>
</dbReference>
<reference evidence="2 3" key="1">
    <citation type="submission" date="2019-09" db="EMBL/GenBank/DDBJ databases">
        <title>Biological control of the noxious weed angled onion (Allium triquetrum) thwarted by endophytic bacteria in Victoria, Australia.</title>
        <authorList>
            <person name="Tehranchian P."/>
            <person name="Adair R.J."/>
            <person name="Van T.H."/>
            <person name="Morrison P.D."/>
            <person name="Williams H."/>
            <person name="Lawrie A.C."/>
        </authorList>
    </citation>
    <scope>NUCLEOTIDE SEQUENCE [LARGE SCALE GENOMIC DNA]</scope>
    <source>
        <strain evidence="2 3">RPTAtOch1</strain>
    </source>
</reference>
<evidence type="ECO:0000313" key="3">
    <source>
        <dbReference type="Proteomes" id="UP000327108"/>
    </source>
</evidence>
<protein>
    <submittedName>
        <fullName evidence="2">Helix-turn-helix transcriptional regulator</fullName>
    </submittedName>
</protein>
<proteinExistence type="predicted"/>
<dbReference type="RefSeq" id="WP_151095294.1">
    <property type="nucleotide sequence ID" value="NZ_JBLZNM010000021.1"/>
</dbReference>
<gene>
    <name evidence="2" type="ORF">F3W84_20240</name>
</gene>
<sequence length="89" mass="9863">MIKSAADLGALVREKRKAFGWTQTDLARRCGTGDRFIIDLENGKPTCQLGKALLVAREVGINLIDANSLTVNRQTLPEDDDELSFLPKY</sequence>
<dbReference type="AlphaFoldDB" id="A0A5N1JPP0"/>